<feature type="compositionally biased region" description="Acidic residues" evidence="1">
    <location>
        <begin position="1"/>
        <end position="10"/>
    </location>
</feature>
<dbReference type="AlphaFoldDB" id="A0A8H5GUS1"/>
<dbReference type="PANTHER" id="PTHR13275">
    <property type="entry name" value="YL-1 PROTEIN TRANSCRIPTION FACTOR-LIKE 1"/>
    <property type="match status" value="1"/>
</dbReference>
<evidence type="ECO:0000313" key="3">
    <source>
        <dbReference type="EMBL" id="KAF5371458.1"/>
    </source>
</evidence>
<dbReference type="PANTHER" id="PTHR13275:SF4">
    <property type="entry name" value="VACUOLAR PROTEIN SORTING-ASSOCIATED PROTEIN 72 HOMOLOG"/>
    <property type="match status" value="1"/>
</dbReference>
<reference evidence="3 4" key="1">
    <citation type="journal article" date="2020" name="ISME J.">
        <title>Uncovering the hidden diversity of litter-decomposition mechanisms in mushroom-forming fungi.</title>
        <authorList>
            <person name="Floudas D."/>
            <person name="Bentzer J."/>
            <person name="Ahren D."/>
            <person name="Johansson T."/>
            <person name="Persson P."/>
            <person name="Tunlid A."/>
        </authorList>
    </citation>
    <scope>NUCLEOTIDE SEQUENCE [LARGE SCALE GENOMIC DNA]</scope>
    <source>
        <strain evidence="3 4">CBS 661.87</strain>
    </source>
</reference>
<dbReference type="EMBL" id="JAACJP010000046">
    <property type="protein sequence ID" value="KAF5371458.1"/>
    <property type="molecule type" value="Genomic_DNA"/>
</dbReference>
<dbReference type="Pfam" id="PF01926">
    <property type="entry name" value="MMR_HSR1"/>
    <property type="match status" value="1"/>
</dbReference>
<proteinExistence type="predicted"/>
<dbReference type="OrthoDB" id="8954335at2759"/>
<feature type="compositionally biased region" description="Basic and acidic residues" evidence="1">
    <location>
        <begin position="457"/>
        <end position="508"/>
    </location>
</feature>
<comment type="caution">
    <text evidence="3">The sequence shown here is derived from an EMBL/GenBank/DDBJ whole genome shotgun (WGS) entry which is preliminary data.</text>
</comment>
<dbReference type="Proteomes" id="UP000565441">
    <property type="component" value="Unassembled WGS sequence"/>
</dbReference>
<protein>
    <recommendedName>
        <fullName evidence="2">G domain-containing protein</fullName>
    </recommendedName>
</protein>
<feature type="compositionally biased region" description="Basic and acidic residues" evidence="1">
    <location>
        <begin position="515"/>
        <end position="536"/>
    </location>
</feature>
<evidence type="ECO:0000259" key="2">
    <source>
        <dbReference type="Pfam" id="PF01926"/>
    </source>
</evidence>
<dbReference type="Gene3D" id="3.40.50.300">
    <property type="entry name" value="P-loop containing nucleotide triphosphate hydrolases"/>
    <property type="match status" value="1"/>
</dbReference>
<dbReference type="InterPro" id="IPR006073">
    <property type="entry name" value="GTP-bd"/>
</dbReference>
<feature type="region of interest" description="Disordered" evidence="1">
    <location>
        <begin position="1"/>
        <end position="171"/>
    </location>
</feature>
<organism evidence="3 4">
    <name type="scientific">Tricholomella constricta</name>
    <dbReference type="NCBI Taxonomy" id="117010"/>
    <lineage>
        <taxon>Eukaryota</taxon>
        <taxon>Fungi</taxon>
        <taxon>Dikarya</taxon>
        <taxon>Basidiomycota</taxon>
        <taxon>Agaricomycotina</taxon>
        <taxon>Agaricomycetes</taxon>
        <taxon>Agaricomycetidae</taxon>
        <taxon>Agaricales</taxon>
        <taxon>Tricholomatineae</taxon>
        <taxon>Lyophyllaceae</taxon>
        <taxon>Tricholomella</taxon>
    </lineage>
</organism>
<dbReference type="GO" id="GO:0005634">
    <property type="term" value="C:nucleus"/>
    <property type="evidence" value="ECO:0007669"/>
    <property type="project" value="TreeGrafter"/>
</dbReference>
<sequence length="655" mass="73745">MGKYDSDDDYGPPRYSEYETTEDEEDILDGGEESNEEDNLGNTDEDGGEESNEEDNLGNTDDDGREDILDSGEESNEEDNLGNTDEDGGEDILDSGEESNEEDNLGNTDEDGGEDILDSGEESSEEDNLGNADEEDGGEGNRDNEDESDEEDNRDGDDGNDGVPNKGKGNLIAPSGILISEPVGSSNEANEAIIVAIGATGAGKSQFLNDVADAKVFKVGHDLDSETGVVNPQTVSYVDGYGQNWRLTLVDTPGFQDTNMSDTEVLEKISDWMLSEYNAEKRVNGLIWFWDMKNARFEGLSKTNILMLDALVGDDAMANVVLCTNKWPRKPSQTDIDNEKKLHNEKWKVPLGKGAQHARNDKPPKSAKYIINRILLNHPHGATFKIQEELASGKKLNETGAGAEVNKAVLDVEKKYQDKLKKAQEDHQKALDASNKEWENRAQSKIDDLLARLKESDDAKQRLQRQLDTRTANERAEDNKRRKKWEAKQKEEDKKEDEKRKRAREAEKKRRRKEKEREKERQAEERHRQQKEDRRRREAKNHIPIAGIWVGQRYNNYQATLPSFTCKFKPAAERHYFRGPFRFGSSGDTSKMSGFISGNSVMFSVKTSDGYSEEYSGNLNGNVISGQWDNSRETPYDQYLHNINSGTFTMTYRGP</sequence>
<feature type="region of interest" description="Disordered" evidence="1">
    <location>
        <begin position="421"/>
        <end position="440"/>
    </location>
</feature>
<dbReference type="GO" id="GO:0005525">
    <property type="term" value="F:GTP binding"/>
    <property type="evidence" value="ECO:0007669"/>
    <property type="project" value="InterPro"/>
</dbReference>
<dbReference type="SUPFAM" id="SSF52540">
    <property type="entry name" value="P-loop containing nucleoside triphosphate hydrolases"/>
    <property type="match status" value="1"/>
</dbReference>
<evidence type="ECO:0000256" key="1">
    <source>
        <dbReference type="SAM" id="MobiDB-lite"/>
    </source>
</evidence>
<name>A0A8H5GUS1_9AGAR</name>
<keyword evidence="4" id="KW-1185">Reference proteome</keyword>
<accession>A0A8H5GUS1</accession>
<gene>
    <name evidence="3" type="ORF">D9615_009642</name>
</gene>
<feature type="domain" description="G" evidence="2">
    <location>
        <begin position="194"/>
        <end position="293"/>
    </location>
</feature>
<feature type="compositionally biased region" description="Acidic residues" evidence="1">
    <location>
        <begin position="19"/>
        <end position="160"/>
    </location>
</feature>
<feature type="compositionally biased region" description="Low complexity" evidence="1">
    <location>
        <begin position="161"/>
        <end position="170"/>
    </location>
</feature>
<evidence type="ECO:0000313" key="4">
    <source>
        <dbReference type="Proteomes" id="UP000565441"/>
    </source>
</evidence>
<dbReference type="InterPro" id="IPR027417">
    <property type="entry name" value="P-loop_NTPase"/>
</dbReference>
<feature type="region of interest" description="Disordered" evidence="1">
    <location>
        <begin position="457"/>
        <end position="539"/>
    </location>
</feature>